<dbReference type="PANTHER" id="PTHR41244:SF1">
    <property type="entry name" value="GLYCOSYLTRANSFERASE"/>
    <property type="match status" value="1"/>
</dbReference>
<dbReference type="Pfam" id="PF00535">
    <property type="entry name" value="Glycos_transf_2"/>
    <property type="match status" value="1"/>
</dbReference>
<comment type="caution">
    <text evidence="2">The sequence shown here is derived from an EMBL/GenBank/DDBJ whole genome shotgun (WGS) entry which is preliminary data.</text>
</comment>
<gene>
    <name evidence="2" type="ORF">GCM10010994_27900</name>
</gene>
<dbReference type="AlphaFoldDB" id="A0A916XFY3"/>
<dbReference type="Pfam" id="PF14307">
    <property type="entry name" value="Glyco_tran_WbsX"/>
    <property type="match status" value="1"/>
</dbReference>
<dbReference type="CDD" id="cd11579">
    <property type="entry name" value="Glyco_tran_WbsX"/>
    <property type="match status" value="1"/>
</dbReference>
<dbReference type="Gene3D" id="3.90.550.10">
    <property type="entry name" value="Spore Coat Polysaccharide Biosynthesis Protein SpsA, Chain A"/>
    <property type="match status" value="1"/>
</dbReference>
<evidence type="ECO:0000313" key="3">
    <source>
        <dbReference type="Proteomes" id="UP000637002"/>
    </source>
</evidence>
<dbReference type="InterPro" id="IPR001173">
    <property type="entry name" value="Glyco_trans_2-like"/>
</dbReference>
<dbReference type="RefSeq" id="WP_188609749.1">
    <property type="nucleotide sequence ID" value="NZ_BMGG01000004.1"/>
</dbReference>
<dbReference type="Gene3D" id="3.20.20.80">
    <property type="entry name" value="Glycosidases"/>
    <property type="match status" value="1"/>
</dbReference>
<dbReference type="Proteomes" id="UP000637002">
    <property type="component" value="Unassembled WGS sequence"/>
</dbReference>
<dbReference type="Pfam" id="PF13692">
    <property type="entry name" value="Glyco_trans_1_4"/>
    <property type="match status" value="1"/>
</dbReference>
<dbReference type="Gene3D" id="3.40.50.2000">
    <property type="entry name" value="Glycogen Phosphorylase B"/>
    <property type="match status" value="2"/>
</dbReference>
<dbReference type="CDD" id="cd03801">
    <property type="entry name" value="GT4_PimA-like"/>
    <property type="match status" value="1"/>
</dbReference>
<dbReference type="InterPro" id="IPR032719">
    <property type="entry name" value="WbsX"/>
</dbReference>
<keyword evidence="3" id="KW-1185">Reference proteome</keyword>
<evidence type="ECO:0000259" key="1">
    <source>
        <dbReference type="Pfam" id="PF00535"/>
    </source>
</evidence>
<organism evidence="2 3">
    <name type="scientific">Chelatococcus reniformis</name>
    <dbReference type="NCBI Taxonomy" id="1494448"/>
    <lineage>
        <taxon>Bacteria</taxon>
        <taxon>Pseudomonadati</taxon>
        <taxon>Pseudomonadota</taxon>
        <taxon>Alphaproteobacteria</taxon>
        <taxon>Hyphomicrobiales</taxon>
        <taxon>Chelatococcaceae</taxon>
        <taxon>Chelatococcus</taxon>
    </lineage>
</organism>
<protein>
    <recommendedName>
        <fullName evidence="1">Glycosyltransferase 2-like domain-containing protein</fullName>
    </recommendedName>
</protein>
<reference evidence="2" key="2">
    <citation type="submission" date="2020-09" db="EMBL/GenBank/DDBJ databases">
        <authorList>
            <person name="Sun Q."/>
            <person name="Zhou Y."/>
        </authorList>
    </citation>
    <scope>NUCLEOTIDE SEQUENCE</scope>
    <source>
        <strain evidence="2">CGMCC 1.12919</strain>
    </source>
</reference>
<dbReference type="InterPro" id="IPR029044">
    <property type="entry name" value="Nucleotide-diphossugar_trans"/>
</dbReference>
<sequence>MNRPAEQAEDVLNSGLFDRDFYLRQNRDLRERGLDPGMHYSAIGMREGRRPNLFFEPAWYARKYLSGEGVDQAVVHYLTRGERQGCNPSPFFDAAWYAQQYGIDLDAKCALAHYLSVQLEHRHAPNRHFDTADYVSSNPDILKYKVNAFIHYLRVGVFEGRICRSFNAEYMWRTYLGNDRSKNPIQAFYEIGVDAGWRTVPDPDRPSIAREIRRFSNPGPLFEDAADPVAPGTALRGKVVAFYLPQYHAIPENDAWWGTGFTEWRNIPRGVPRFAGHYQPRIPRDLGFYDLTDPGIMRRQVALAKRAGIHGFCFYYYNFDGKRLLERPVDAYLDDPTLDFPFCLIWANENWTRRWDGMEQEVLLRQGYDPAQARAFVADVARHMADPRYMRCDGRPLLFLYRSDIVPNCAENVKLWRRWFREDHGLDPIIAMAQTFNNNDPRPYGFDGALEFPPHKLSLDIELINATVDVLDDDFEGQVRTYDDFVSASARAGGGREYPLIKTALPGWDNDARRQGKGGGIIHESSPQKFGAWVETLLKHAQAQPFFGEPLVFVNAWNEWGEGAYLEPDVHYGYAYLNALAQAVAGARARRAPKILLVGHDAFPAGSQYILLNLGQLLVHRFGYEVACILVGGGDLADDFKALGRTLVGAESSDVASDLSRFVADLKAAGYGFAITNTVFSGAIAKYLKDHSFSVCSLIHELPTVIESNHGRTQYELICASSDVVVYPNAYVRDELDRAFPAAAHRAVIRHQGLYNTPTAVRDDREQIRHQLGIPAHAPVVINVGYGDVRKGIDFFVELAARMAAHGVHFIWVGDVHPQVSPWLLRDIERRRLDNVHLAGFTKDIGSYLAAADLFFLSSREDPFPSVVLEALASGLPVVAFDWGSGIKDLLRSDPLLGVTTPYLDQGEAERTVLRTLNDPHLRSEPARTHRARTIEKGYRFDKYAFDVAAIMGRVWKISVVVPNYNYKRYLEGRLRSVFEQSYPVFEVIVLDDCSTDGSPEEVERLAETLRRDFVYVENAQNSGSVFRQWQRACDMAQGDLVWIAEADDLAAPDFLRTLVRSFDNEDVLLAFCDSQAIDESGALLRPSYKDYYETLFPGALQSDLEINGAEFLRDYLSVRNPILNVSSVLWRRDVLATALARCGENLADYRLAGDWRLYIEACALPGLVGYKADALNIHRRHGDSVTHATDESAHLAEIEQIHRHLSRFALGPQLERAQRTYIESLRRQFGLVPAS</sequence>
<accession>A0A916XFY3</accession>
<feature type="domain" description="Glycosyltransferase 2-like" evidence="1">
    <location>
        <begin position="959"/>
        <end position="1090"/>
    </location>
</feature>
<dbReference type="PANTHER" id="PTHR41244">
    <property type="entry name" value="RHAMNAN SYNTHESIS F"/>
    <property type="match status" value="1"/>
</dbReference>
<dbReference type="EMBL" id="BMGG01000004">
    <property type="protein sequence ID" value="GGC67714.1"/>
    <property type="molecule type" value="Genomic_DNA"/>
</dbReference>
<evidence type="ECO:0000313" key="2">
    <source>
        <dbReference type="EMBL" id="GGC67714.1"/>
    </source>
</evidence>
<dbReference type="SUPFAM" id="SSF53448">
    <property type="entry name" value="Nucleotide-diphospho-sugar transferases"/>
    <property type="match status" value="1"/>
</dbReference>
<reference evidence="2" key="1">
    <citation type="journal article" date="2014" name="Int. J. Syst. Evol. Microbiol.">
        <title>Complete genome sequence of Corynebacterium casei LMG S-19264T (=DSM 44701T), isolated from a smear-ripened cheese.</title>
        <authorList>
            <consortium name="US DOE Joint Genome Institute (JGI-PGF)"/>
            <person name="Walter F."/>
            <person name="Albersmeier A."/>
            <person name="Kalinowski J."/>
            <person name="Ruckert C."/>
        </authorList>
    </citation>
    <scope>NUCLEOTIDE SEQUENCE</scope>
    <source>
        <strain evidence="2">CGMCC 1.12919</strain>
    </source>
</reference>
<proteinExistence type="predicted"/>
<dbReference type="SUPFAM" id="SSF53756">
    <property type="entry name" value="UDP-Glycosyltransferase/glycogen phosphorylase"/>
    <property type="match status" value="1"/>
</dbReference>
<name>A0A916XFY3_9HYPH</name>